<evidence type="ECO:0000256" key="3">
    <source>
        <dbReference type="ARBA" id="ARBA00022692"/>
    </source>
</evidence>
<evidence type="ECO:0000256" key="4">
    <source>
        <dbReference type="ARBA" id="ARBA00022989"/>
    </source>
</evidence>
<reference evidence="8 9" key="1">
    <citation type="submission" date="2018-06" db="EMBL/GenBank/DDBJ databases">
        <title>Streptomyces reniochalinae sp. nov. and Streptomyces diacarnus sp. nov. from marine sponges.</title>
        <authorList>
            <person name="Li L."/>
        </authorList>
    </citation>
    <scope>NUCLEOTIDE SEQUENCE [LARGE SCALE GENOMIC DNA]</scope>
    <source>
        <strain evidence="8 9">LHW50302</strain>
    </source>
</reference>
<dbReference type="PROSITE" id="PS51257">
    <property type="entry name" value="PROKAR_LIPOPROTEIN"/>
    <property type="match status" value="1"/>
</dbReference>
<dbReference type="AlphaFoldDB" id="A0A367E8W9"/>
<proteinExistence type="predicted"/>
<comment type="caution">
    <text evidence="8">The sequence shown here is derived from an EMBL/GenBank/DDBJ whole genome shotgun (WGS) entry which is preliminary data.</text>
</comment>
<evidence type="ECO:0000259" key="7">
    <source>
        <dbReference type="Pfam" id="PF00482"/>
    </source>
</evidence>
<evidence type="ECO:0000256" key="2">
    <source>
        <dbReference type="ARBA" id="ARBA00022475"/>
    </source>
</evidence>
<evidence type="ECO:0000256" key="1">
    <source>
        <dbReference type="ARBA" id="ARBA00004651"/>
    </source>
</evidence>
<dbReference type="Proteomes" id="UP000253507">
    <property type="component" value="Unassembled WGS sequence"/>
</dbReference>
<dbReference type="RefSeq" id="WP_114018726.1">
    <property type="nucleotide sequence ID" value="NZ_QOIM01000043.1"/>
</dbReference>
<evidence type="ECO:0000256" key="6">
    <source>
        <dbReference type="SAM" id="Phobius"/>
    </source>
</evidence>
<dbReference type="Pfam" id="PF00482">
    <property type="entry name" value="T2SSF"/>
    <property type="match status" value="1"/>
</dbReference>
<keyword evidence="9" id="KW-1185">Reference proteome</keyword>
<comment type="subcellular location">
    <subcellularLocation>
        <location evidence="1">Cell membrane</location>
        <topology evidence="1">Multi-pass membrane protein</topology>
    </subcellularLocation>
</comment>
<keyword evidence="3 6" id="KW-0812">Transmembrane</keyword>
<name>A0A367E8W9_9ACTN</name>
<evidence type="ECO:0000256" key="5">
    <source>
        <dbReference type="ARBA" id="ARBA00023136"/>
    </source>
</evidence>
<evidence type="ECO:0000313" key="9">
    <source>
        <dbReference type="Proteomes" id="UP000253507"/>
    </source>
</evidence>
<dbReference type="PANTHER" id="PTHR35007">
    <property type="entry name" value="INTEGRAL MEMBRANE PROTEIN-RELATED"/>
    <property type="match status" value="1"/>
</dbReference>
<gene>
    <name evidence="8" type="ORF">DQ392_29195</name>
</gene>
<feature type="transmembrane region" description="Helical" evidence="6">
    <location>
        <begin position="248"/>
        <end position="274"/>
    </location>
</feature>
<organism evidence="8 9">
    <name type="scientific">Streptomyces reniochalinae</name>
    <dbReference type="NCBI Taxonomy" id="2250578"/>
    <lineage>
        <taxon>Bacteria</taxon>
        <taxon>Bacillati</taxon>
        <taxon>Actinomycetota</taxon>
        <taxon>Actinomycetes</taxon>
        <taxon>Kitasatosporales</taxon>
        <taxon>Streptomycetaceae</taxon>
        <taxon>Streptomyces</taxon>
    </lineage>
</organism>
<evidence type="ECO:0000313" key="8">
    <source>
        <dbReference type="EMBL" id="RCG14229.1"/>
    </source>
</evidence>
<dbReference type="InterPro" id="IPR018076">
    <property type="entry name" value="T2SS_GspF_dom"/>
</dbReference>
<dbReference type="GO" id="GO:0005886">
    <property type="term" value="C:plasma membrane"/>
    <property type="evidence" value="ECO:0007669"/>
    <property type="project" value="UniProtKB-SubCell"/>
</dbReference>
<sequence>MDVVPRLWMWALASVALLGAAGCVAGAVEVTRREGRVRRRAWSACGPEKEGRADGRFKGGSDQRGSALVSRIRRAGRQALLSRRVREGAGMAGAGVVALLLTGGKIGWLAGGAAAWGMRWWLRRGAGDDASRSAEDRAAEEQLPLAADLMAACLAAGAGPERAAEAVGGSVGGPLGERLVKASTELRLGADPVLVWGRFAERPWGVEFARCMERAADAGVPAVESVTRLAAELRARWIRAANGRARRAAVLVTGPLGLCFLPAFLAIGVAPVLLGLARTLW</sequence>
<keyword evidence="5 6" id="KW-0472">Membrane</keyword>
<feature type="domain" description="Type II secretion system protein GspF" evidence="7">
    <location>
        <begin position="147"/>
        <end position="269"/>
    </location>
</feature>
<protein>
    <recommendedName>
        <fullName evidence="7">Type II secretion system protein GspF domain-containing protein</fullName>
    </recommendedName>
</protein>
<keyword evidence="4 6" id="KW-1133">Transmembrane helix</keyword>
<dbReference type="OrthoDB" id="3267562at2"/>
<accession>A0A367E8W9</accession>
<dbReference type="EMBL" id="QOIM01000043">
    <property type="protein sequence ID" value="RCG14229.1"/>
    <property type="molecule type" value="Genomic_DNA"/>
</dbReference>
<keyword evidence="2" id="KW-1003">Cell membrane</keyword>
<dbReference type="PANTHER" id="PTHR35007:SF3">
    <property type="entry name" value="POSSIBLE CONSERVED ALANINE RICH MEMBRANE PROTEIN"/>
    <property type="match status" value="1"/>
</dbReference>